<dbReference type="Proteomes" id="UP001590950">
    <property type="component" value="Unassembled WGS sequence"/>
</dbReference>
<keyword evidence="1" id="KW-0732">Signal</keyword>
<comment type="caution">
    <text evidence="2">The sequence shown here is derived from an EMBL/GenBank/DDBJ whole genome shotgun (WGS) entry which is preliminary data.</text>
</comment>
<keyword evidence="3" id="KW-1185">Reference proteome</keyword>
<evidence type="ECO:0000256" key="1">
    <source>
        <dbReference type="SAM" id="SignalP"/>
    </source>
</evidence>
<proteinExistence type="predicted"/>
<evidence type="ECO:0000313" key="3">
    <source>
        <dbReference type="Proteomes" id="UP001590950"/>
    </source>
</evidence>
<evidence type="ECO:0008006" key="4">
    <source>
        <dbReference type="Google" id="ProtNLM"/>
    </source>
</evidence>
<reference evidence="2 3" key="1">
    <citation type="submission" date="2024-09" db="EMBL/GenBank/DDBJ databases">
        <title>Rethinking Asexuality: The Enigmatic Case of Functional Sexual Genes in Lepraria (Stereocaulaceae).</title>
        <authorList>
            <person name="Doellman M."/>
            <person name="Sun Y."/>
            <person name="Barcenas-Pena A."/>
            <person name="Lumbsch H.T."/>
            <person name="Grewe F."/>
        </authorList>
    </citation>
    <scope>NUCLEOTIDE SEQUENCE [LARGE SCALE GENOMIC DNA]</scope>
    <source>
        <strain evidence="2 3">Mercado 3170</strain>
    </source>
</reference>
<feature type="chain" id="PRO_5045319986" description="Ecp2 effector protein domain-containing protein" evidence="1">
    <location>
        <begin position="20"/>
        <end position="236"/>
    </location>
</feature>
<dbReference type="EMBL" id="JBEFKJ010000014">
    <property type="protein sequence ID" value="KAL2042404.1"/>
    <property type="molecule type" value="Genomic_DNA"/>
</dbReference>
<evidence type="ECO:0000313" key="2">
    <source>
        <dbReference type="EMBL" id="KAL2042404.1"/>
    </source>
</evidence>
<protein>
    <recommendedName>
        <fullName evidence="4">Ecp2 effector protein domain-containing protein</fullName>
    </recommendedName>
</protein>
<organism evidence="2 3">
    <name type="scientific">Stereocaulon virgatum</name>
    <dbReference type="NCBI Taxonomy" id="373712"/>
    <lineage>
        <taxon>Eukaryota</taxon>
        <taxon>Fungi</taxon>
        <taxon>Dikarya</taxon>
        <taxon>Ascomycota</taxon>
        <taxon>Pezizomycotina</taxon>
        <taxon>Lecanoromycetes</taxon>
        <taxon>OSLEUM clade</taxon>
        <taxon>Lecanoromycetidae</taxon>
        <taxon>Lecanorales</taxon>
        <taxon>Lecanorineae</taxon>
        <taxon>Stereocaulaceae</taxon>
        <taxon>Stereocaulon</taxon>
    </lineage>
</organism>
<accession>A0ABR4A937</accession>
<sequence>MPLSSLFLSLISIAKTVGAAALVQPTTPQMSAASLPAPICVGSSDWLGTRYDREDCQQAVERLVTAEVSVHDQREYEFLAPHASPIHAIPTMRTPRRYTGGACTLVIAMISSFPQGTIPELPSGLYYPADITNYKEIVRAAYNIIDHCVKDDGRPTAQCGGWVKVGGRQSIGVFVWGTFSMMNRRVDPSVNVGGGDVGAGANGTTGEGHFIGDETLGFGGGLNTGLEGKGTAVESS</sequence>
<gene>
    <name evidence="2" type="ORF">N7G274_004896</name>
</gene>
<feature type="signal peptide" evidence="1">
    <location>
        <begin position="1"/>
        <end position="19"/>
    </location>
</feature>
<name>A0ABR4A937_9LECA</name>